<keyword evidence="1" id="KW-0732">Signal</keyword>
<feature type="signal peptide" evidence="1">
    <location>
        <begin position="1"/>
        <end position="19"/>
    </location>
</feature>
<evidence type="ECO:0000256" key="1">
    <source>
        <dbReference type="SAM" id="SignalP"/>
    </source>
</evidence>
<reference evidence="2" key="1">
    <citation type="journal article" date="2020" name="J. Eukaryot. Microbiol.">
        <title>De novo Sequencing, Assembly and Annotation of the Transcriptome for the Free-Living Testate Amoeba Arcella intermedia.</title>
        <authorList>
            <person name="Ribeiro G.M."/>
            <person name="Porfirio-Sousa A.L."/>
            <person name="Maurer-Alcala X.X."/>
            <person name="Katz L.A."/>
            <person name="Lahr D.J.G."/>
        </authorList>
    </citation>
    <scope>NUCLEOTIDE SEQUENCE</scope>
</reference>
<feature type="chain" id="PRO_5025357156" description="Secreted protein" evidence="1">
    <location>
        <begin position="20"/>
        <end position="74"/>
    </location>
</feature>
<name>A0A6B2LVW6_9EUKA</name>
<proteinExistence type="predicted"/>
<protein>
    <recommendedName>
        <fullName evidence="3">Secreted protein</fullName>
    </recommendedName>
</protein>
<sequence length="74" mass="7882">MIFLALAMMPFAVLSPNLANLGTLRMSSSGLAWAIDLTVLYPALNRDLALADPTPLISTRGTRSSLTPNPILLT</sequence>
<evidence type="ECO:0008006" key="3">
    <source>
        <dbReference type="Google" id="ProtNLM"/>
    </source>
</evidence>
<dbReference type="EMBL" id="GIBP01012255">
    <property type="protein sequence ID" value="NDV41224.1"/>
    <property type="molecule type" value="Transcribed_RNA"/>
</dbReference>
<organism evidence="2">
    <name type="scientific">Arcella intermedia</name>
    <dbReference type="NCBI Taxonomy" id="1963864"/>
    <lineage>
        <taxon>Eukaryota</taxon>
        <taxon>Amoebozoa</taxon>
        <taxon>Tubulinea</taxon>
        <taxon>Elardia</taxon>
        <taxon>Arcellinida</taxon>
        <taxon>Sphaerothecina</taxon>
        <taxon>Arcellidae</taxon>
        <taxon>Arcella</taxon>
    </lineage>
</organism>
<evidence type="ECO:0000313" key="2">
    <source>
        <dbReference type="EMBL" id="NDV41224.1"/>
    </source>
</evidence>
<accession>A0A6B2LVW6</accession>
<dbReference type="AlphaFoldDB" id="A0A6B2LVW6"/>